<dbReference type="AlphaFoldDB" id="A0AAW1V654"/>
<accession>A0AAW1V654</accession>
<keyword evidence="3" id="KW-1185">Reference proteome</keyword>
<name>A0AAW1V654_9CUCU</name>
<gene>
    <name evidence="2" type="ORF">WA026_004274</name>
</gene>
<feature type="region of interest" description="Disordered" evidence="1">
    <location>
        <begin position="200"/>
        <end position="226"/>
    </location>
</feature>
<comment type="caution">
    <text evidence="2">The sequence shown here is derived from an EMBL/GenBank/DDBJ whole genome shotgun (WGS) entry which is preliminary data.</text>
</comment>
<reference evidence="2 3" key="1">
    <citation type="submission" date="2023-03" db="EMBL/GenBank/DDBJ databases">
        <title>Genome insight into feeding habits of ladybird beetles.</title>
        <authorList>
            <person name="Li H.-S."/>
            <person name="Huang Y.-H."/>
            <person name="Pang H."/>
        </authorList>
    </citation>
    <scope>NUCLEOTIDE SEQUENCE [LARGE SCALE GENOMIC DNA]</scope>
    <source>
        <strain evidence="2">SYSU_2023b</strain>
        <tissue evidence="2">Whole body</tissue>
    </source>
</reference>
<feature type="compositionally biased region" description="Polar residues" evidence="1">
    <location>
        <begin position="216"/>
        <end position="225"/>
    </location>
</feature>
<organism evidence="2 3">
    <name type="scientific">Henosepilachna vigintioctopunctata</name>
    <dbReference type="NCBI Taxonomy" id="420089"/>
    <lineage>
        <taxon>Eukaryota</taxon>
        <taxon>Metazoa</taxon>
        <taxon>Ecdysozoa</taxon>
        <taxon>Arthropoda</taxon>
        <taxon>Hexapoda</taxon>
        <taxon>Insecta</taxon>
        <taxon>Pterygota</taxon>
        <taxon>Neoptera</taxon>
        <taxon>Endopterygota</taxon>
        <taxon>Coleoptera</taxon>
        <taxon>Polyphaga</taxon>
        <taxon>Cucujiformia</taxon>
        <taxon>Coccinelloidea</taxon>
        <taxon>Coccinellidae</taxon>
        <taxon>Epilachninae</taxon>
        <taxon>Epilachnini</taxon>
        <taxon>Henosepilachna</taxon>
    </lineage>
</organism>
<evidence type="ECO:0000256" key="1">
    <source>
        <dbReference type="SAM" id="MobiDB-lite"/>
    </source>
</evidence>
<protein>
    <submittedName>
        <fullName evidence="2">Uncharacterized protein</fullName>
    </submittedName>
</protein>
<dbReference type="Proteomes" id="UP001431783">
    <property type="component" value="Unassembled WGS sequence"/>
</dbReference>
<dbReference type="EMBL" id="JARQZJ010000122">
    <property type="protein sequence ID" value="KAK9888990.1"/>
    <property type="molecule type" value="Genomic_DNA"/>
</dbReference>
<evidence type="ECO:0000313" key="3">
    <source>
        <dbReference type="Proteomes" id="UP001431783"/>
    </source>
</evidence>
<sequence>MAHFRSIVKKQIFIWPARKQLATASKLLAGHSLKPGMAKALQTVLGDSRKEQLIRKWQQERTLFYVTKEEIHGIQRDIPKNLLPLPGTKEVHQIFSKSHGHLMSRNLTCFCSRGLCECLRPKLYSPIPAPRNIPTPVDPDEDIPQEMSSSPILAPLENIYNDTFSDVDDVPLNNLLSSNKDNITFAEIHEGLRKSIYKSVYGPSDSSDNENDTTEEPQPSTSGQKNLLPGVGDFLLVKVTFLKCVKNGKLFILNNKDKSYVAFNDIIKKLPTPDIEHERGTEYYKFSCDINVFRK</sequence>
<evidence type="ECO:0000313" key="2">
    <source>
        <dbReference type="EMBL" id="KAK9888990.1"/>
    </source>
</evidence>
<proteinExistence type="predicted"/>